<keyword evidence="2" id="KW-0812">Transmembrane</keyword>
<gene>
    <name evidence="4" type="primary">lipM</name>
    <name evidence="4" type="ORF">Ari01nite_87220</name>
</gene>
<keyword evidence="2" id="KW-1133">Transmembrane helix</keyword>
<keyword evidence="5" id="KW-1185">Reference proteome</keyword>
<evidence type="ECO:0000259" key="3">
    <source>
        <dbReference type="Pfam" id="PF20434"/>
    </source>
</evidence>
<dbReference type="PANTHER" id="PTHR48081:SF33">
    <property type="entry name" value="KYNURENINE FORMAMIDASE"/>
    <property type="match status" value="1"/>
</dbReference>
<evidence type="ECO:0000313" key="4">
    <source>
        <dbReference type="EMBL" id="GIF01258.1"/>
    </source>
</evidence>
<sequence length="389" mass="42279">MSPGYLSSVLVLSACTACALWPARRSGVFGTGVYLVGMTYNALPVLAFTLGVASTSLAMARADLSRIGGLLTVLLPLPALVGLGLVLLRATRGIHVPGAAMAQVLGPGWRAGIDSRLGTGLRTRVPLARVLLMPFLRRRGDVERIGNIAYAGGGRRHRLDLYRSRQRRTGCPVFVHFHGGRFVSGAKNRESLPLLYRLASRGWLCISANYRLYPQARFPDYVVDAKRVVAWAREHGHEYGADPAVLFVAGNSVGGYLATFVALTENHPAYQPGFTRTDTSVTGAVGLYGYYGRTEADVADSSPQAHLHAAAPPALLLHGDRDSVVPVQWAREFAAAWTDVSEQPLVYTELPGAQHSFDYFDSLRGRLAVDQIEAFTAWVRSHRDRPAWS</sequence>
<dbReference type="InterPro" id="IPR050300">
    <property type="entry name" value="GDXG_lipolytic_enzyme"/>
</dbReference>
<dbReference type="InterPro" id="IPR049492">
    <property type="entry name" value="BD-FAE-like_dom"/>
</dbReference>
<dbReference type="InterPro" id="IPR029058">
    <property type="entry name" value="AB_hydrolase_fold"/>
</dbReference>
<dbReference type="AlphaFoldDB" id="A0A919N2P8"/>
<keyword evidence="2" id="KW-0472">Membrane</keyword>
<dbReference type="RefSeq" id="WP_203789858.1">
    <property type="nucleotide sequence ID" value="NZ_BOMV01000100.1"/>
</dbReference>
<dbReference type="Proteomes" id="UP000636960">
    <property type="component" value="Unassembled WGS sequence"/>
</dbReference>
<dbReference type="GO" id="GO:0016787">
    <property type="term" value="F:hydrolase activity"/>
    <property type="evidence" value="ECO:0007669"/>
    <property type="project" value="UniProtKB-KW"/>
</dbReference>
<evidence type="ECO:0000313" key="5">
    <source>
        <dbReference type="Proteomes" id="UP000636960"/>
    </source>
</evidence>
<dbReference type="Pfam" id="PF20434">
    <property type="entry name" value="BD-FAE"/>
    <property type="match status" value="1"/>
</dbReference>
<keyword evidence="1" id="KW-0378">Hydrolase</keyword>
<reference evidence="4" key="1">
    <citation type="submission" date="2021-01" db="EMBL/GenBank/DDBJ databases">
        <title>Whole genome shotgun sequence of Actinoplanes rishiriensis NBRC 108556.</title>
        <authorList>
            <person name="Komaki H."/>
            <person name="Tamura T."/>
        </authorList>
    </citation>
    <scope>NUCLEOTIDE SEQUENCE</scope>
    <source>
        <strain evidence="4">NBRC 108556</strain>
    </source>
</reference>
<comment type="caution">
    <text evidence="4">The sequence shown here is derived from an EMBL/GenBank/DDBJ whole genome shotgun (WGS) entry which is preliminary data.</text>
</comment>
<dbReference type="PANTHER" id="PTHR48081">
    <property type="entry name" value="AB HYDROLASE SUPERFAMILY PROTEIN C4A8.06C"/>
    <property type="match status" value="1"/>
</dbReference>
<feature type="transmembrane region" description="Helical" evidence="2">
    <location>
        <begin position="67"/>
        <end position="88"/>
    </location>
</feature>
<dbReference type="SUPFAM" id="SSF53474">
    <property type="entry name" value="alpha/beta-Hydrolases"/>
    <property type="match status" value="1"/>
</dbReference>
<organism evidence="4 5">
    <name type="scientific">Paractinoplanes rishiriensis</name>
    <dbReference type="NCBI Taxonomy" id="1050105"/>
    <lineage>
        <taxon>Bacteria</taxon>
        <taxon>Bacillati</taxon>
        <taxon>Actinomycetota</taxon>
        <taxon>Actinomycetes</taxon>
        <taxon>Micromonosporales</taxon>
        <taxon>Micromonosporaceae</taxon>
        <taxon>Paractinoplanes</taxon>
    </lineage>
</organism>
<name>A0A919N2P8_9ACTN</name>
<evidence type="ECO:0000256" key="2">
    <source>
        <dbReference type="SAM" id="Phobius"/>
    </source>
</evidence>
<dbReference type="Gene3D" id="3.40.50.1820">
    <property type="entry name" value="alpha/beta hydrolase"/>
    <property type="match status" value="1"/>
</dbReference>
<accession>A0A919N2P8</accession>
<feature type="transmembrane region" description="Helical" evidence="2">
    <location>
        <begin position="41"/>
        <end position="60"/>
    </location>
</feature>
<evidence type="ECO:0000256" key="1">
    <source>
        <dbReference type="ARBA" id="ARBA00022801"/>
    </source>
</evidence>
<proteinExistence type="predicted"/>
<dbReference type="EMBL" id="BOMV01000100">
    <property type="protein sequence ID" value="GIF01258.1"/>
    <property type="molecule type" value="Genomic_DNA"/>
</dbReference>
<feature type="domain" description="BD-FAE-like" evidence="3">
    <location>
        <begin position="159"/>
        <end position="289"/>
    </location>
</feature>
<protein>
    <submittedName>
        <fullName evidence="4">Esterase</fullName>
    </submittedName>
</protein>